<gene>
    <name evidence="3" type="ORF">AVDCRST_MAG64-317</name>
</gene>
<name>A0A6J4N2N4_9BACT</name>
<dbReference type="Gene3D" id="3.40.50.150">
    <property type="entry name" value="Vaccinia Virus protein VP39"/>
    <property type="match status" value="1"/>
</dbReference>
<reference evidence="3" key="1">
    <citation type="submission" date="2020-02" db="EMBL/GenBank/DDBJ databases">
        <authorList>
            <person name="Meier V. D."/>
        </authorList>
    </citation>
    <scope>NUCLEOTIDE SEQUENCE</scope>
    <source>
        <strain evidence="3">AVDCRST_MAG64</strain>
    </source>
</reference>
<dbReference type="Pfam" id="PF03602">
    <property type="entry name" value="Cons_hypoth95"/>
    <property type="match status" value="1"/>
</dbReference>
<protein>
    <submittedName>
        <fullName evidence="3">16S rRNA (Guanine(966)-N(2))-methyltransferase</fullName>
        <ecNumber evidence="3">2.1.1.171</ecNumber>
    </submittedName>
</protein>
<dbReference type="PIRSF" id="PIRSF004553">
    <property type="entry name" value="CHP00095"/>
    <property type="match status" value="1"/>
</dbReference>
<evidence type="ECO:0000256" key="2">
    <source>
        <dbReference type="ARBA" id="ARBA00022679"/>
    </source>
</evidence>
<evidence type="ECO:0000256" key="1">
    <source>
        <dbReference type="ARBA" id="ARBA00022603"/>
    </source>
</evidence>
<dbReference type="PANTHER" id="PTHR43542">
    <property type="entry name" value="METHYLTRANSFERASE"/>
    <property type="match status" value="1"/>
</dbReference>
<dbReference type="PANTHER" id="PTHR43542:SF1">
    <property type="entry name" value="METHYLTRANSFERASE"/>
    <property type="match status" value="1"/>
</dbReference>
<keyword evidence="1 3" id="KW-0489">Methyltransferase</keyword>
<sequence length="194" mass="21713">MRIIAGEFRGRKLLPPVGEVTRPITDRAKQSLFDVIDPIIEGARVYDCFAGTGSMGLECLSRGAAFVTFFEADRPALTRLTQNVMAVRAGERSRTIPGDLFKWFERTNTRPGTAGEIGADLVFLDPPYRFLTERPNELLQFALHLTRAHLGPGATVVFRHDVKDKLDLPNLERYDAREYGDMAIDLLRYSPGDA</sequence>
<dbReference type="InterPro" id="IPR004398">
    <property type="entry name" value="RNA_MeTrfase_RsmD"/>
</dbReference>
<proteinExistence type="predicted"/>
<accession>A0A6J4N2N4</accession>
<dbReference type="EC" id="2.1.1.171" evidence="3"/>
<dbReference type="NCBIfam" id="TIGR00095">
    <property type="entry name" value="16S rRNA (guanine(966)-N(2))-methyltransferase RsmD"/>
    <property type="match status" value="1"/>
</dbReference>
<organism evidence="3">
    <name type="scientific">uncultured Phycisphaerae bacterium</name>
    <dbReference type="NCBI Taxonomy" id="904963"/>
    <lineage>
        <taxon>Bacteria</taxon>
        <taxon>Pseudomonadati</taxon>
        <taxon>Planctomycetota</taxon>
        <taxon>Phycisphaerae</taxon>
        <taxon>environmental samples</taxon>
    </lineage>
</organism>
<keyword evidence="2 3" id="KW-0808">Transferase</keyword>
<dbReference type="CDD" id="cd02440">
    <property type="entry name" value="AdoMet_MTases"/>
    <property type="match status" value="1"/>
</dbReference>
<dbReference type="EMBL" id="CADCUQ010000079">
    <property type="protein sequence ID" value="CAA9376053.1"/>
    <property type="molecule type" value="Genomic_DNA"/>
</dbReference>
<dbReference type="GO" id="GO:0052913">
    <property type="term" value="F:16S rRNA (guanine(966)-N(2))-methyltransferase activity"/>
    <property type="evidence" value="ECO:0007669"/>
    <property type="project" value="UniProtKB-EC"/>
</dbReference>
<evidence type="ECO:0000313" key="3">
    <source>
        <dbReference type="EMBL" id="CAA9376053.1"/>
    </source>
</evidence>
<dbReference type="InterPro" id="IPR029063">
    <property type="entry name" value="SAM-dependent_MTases_sf"/>
</dbReference>
<dbReference type="AlphaFoldDB" id="A0A6J4N2N4"/>
<dbReference type="SUPFAM" id="SSF53335">
    <property type="entry name" value="S-adenosyl-L-methionine-dependent methyltransferases"/>
    <property type="match status" value="1"/>
</dbReference>